<feature type="compositionally biased region" description="Polar residues" evidence="5">
    <location>
        <begin position="249"/>
        <end position="266"/>
    </location>
</feature>
<evidence type="ECO:0000256" key="3">
    <source>
        <dbReference type="ARBA" id="ARBA00022833"/>
    </source>
</evidence>
<feature type="domain" description="GRF-type" evidence="6">
    <location>
        <begin position="29"/>
        <end position="73"/>
    </location>
</feature>
<feature type="region of interest" description="Disordered" evidence="5">
    <location>
        <begin position="369"/>
        <end position="396"/>
    </location>
</feature>
<keyword evidence="2 4" id="KW-0863">Zinc-finger</keyword>
<keyword evidence="8" id="KW-1185">Reference proteome</keyword>
<gene>
    <name evidence="7" type="ORF">D9758_001931</name>
</gene>
<sequence length="396" mass="42461">MPPASALLSAMSNQTTKASPIDSAGVVRCYVHELEAARRVSNTSNNPNRAFFCCSKDRNDPECCDFFFWEDLLLPTKTDSTVPSSQEDRTSTAVPGSLPGQSSQGTTNKRSHQTSPPFASSSLAKKSRLDAIQAALTPQKEGSRSEYGINAGKGQAPSSGANTAWNGRQMGPTPPPSTPSRSHGVSSSQLSPSKRLRLAEIEKALGTFQAFSPSPSSSNHTSFILASDDDVDERAPGWSSKATGPLTPPSSQALLTPSQPSSSHRTPNTERLAAIERGLTLRSGNDEDDPFSAPGSVSQPQKFSLPRISQPCDDPVDSQQLTSATSYSHPVLSRHPDPTADLVSSPAVEPPNDPLEAMINNFRQHLRNIESQKTAKEKSNIAKSKRIAELEEENQK</sequence>
<dbReference type="PROSITE" id="PS51999">
    <property type="entry name" value="ZF_GRF"/>
    <property type="match status" value="1"/>
</dbReference>
<organism evidence="7 8">
    <name type="scientific">Tetrapyrgos nigripes</name>
    <dbReference type="NCBI Taxonomy" id="182062"/>
    <lineage>
        <taxon>Eukaryota</taxon>
        <taxon>Fungi</taxon>
        <taxon>Dikarya</taxon>
        <taxon>Basidiomycota</taxon>
        <taxon>Agaricomycotina</taxon>
        <taxon>Agaricomycetes</taxon>
        <taxon>Agaricomycetidae</taxon>
        <taxon>Agaricales</taxon>
        <taxon>Marasmiineae</taxon>
        <taxon>Marasmiaceae</taxon>
        <taxon>Tetrapyrgos</taxon>
    </lineage>
</organism>
<accession>A0A8H5GSV2</accession>
<evidence type="ECO:0000256" key="2">
    <source>
        <dbReference type="ARBA" id="ARBA00022771"/>
    </source>
</evidence>
<evidence type="ECO:0000313" key="8">
    <source>
        <dbReference type="Proteomes" id="UP000559256"/>
    </source>
</evidence>
<proteinExistence type="predicted"/>
<dbReference type="EMBL" id="JAACJM010000010">
    <property type="protein sequence ID" value="KAF5370621.1"/>
    <property type="molecule type" value="Genomic_DNA"/>
</dbReference>
<dbReference type="Proteomes" id="UP000559256">
    <property type="component" value="Unassembled WGS sequence"/>
</dbReference>
<feature type="region of interest" description="Disordered" evidence="5">
    <location>
        <begin position="78"/>
        <end position="124"/>
    </location>
</feature>
<comment type="caution">
    <text evidence="7">The sequence shown here is derived from an EMBL/GenBank/DDBJ whole genome shotgun (WGS) entry which is preliminary data.</text>
</comment>
<evidence type="ECO:0000256" key="5">
    <source>
        <dbReference type="SAM" id="MobiDB-lite"/>
    </source>
</evidence>
<dbReference type="GO" id="GO:0008270">
    <property type="term" value="F:zinc ion binding"/>
    <property type="evidence" value="ECO:0007669"/>
    <property type="project" value="UniProtKB-KW"/>
</dbReference>
<dbReference type="Pfam" id="PF06839">
    <property type="entry name" value="Zn_ribbon_GRF"/>
    <property type="match status" value="1"/>
</dbReference>
<feature type="region of interest" description="Disordered" evidence="5">
    <location>
        <begin position="136"/>
        <end position="193"/>
    </location>
</feature>
<feature type="region of interest" description="Disordered" evidence="5">
    <location>
        <begin position="231"/>
        <end position="268"/>
    </location>
</feature>
<keyword evidence="3" id="KW-0862">Zinc</keyword>
<feature type="region of interest" description="Disordered" evidence="5">
    <location>
        <begin position="282"/>
        <end position="355"/>
    </location>
</feature>
<evidence type="ECO:0000313" key="7">
    <source>
        <dbReference type="EMBL" id="KAF5370621.1"/>
    </source>
</evidence>
<name>A0A8H5GSV2_9AGAR</name>
<dbReference type="PANTHER" id="PTHR33680:SF1">
    <property type="entry name" value="OS05G0489500 PROTEIN"/>
    <property type="match status" value="1"/>
</dbReference>
<keyword evidence="1" id="KW-0479">Metal-binding</keyword>
<reference evidence="7 8" key="1">
    <citation type="journal article" date="2020" name="ISME J.">
        <title>Uncovering the hidden diversity of litter-decomposition mechanisms in mushroom-forming fungi.</title>
        <authorList>
            <person name="Floudas D."/>
            <person name="Bentzer J."/>
            <person name="Ahren D."/>
            <person name="Johansson T."/>
            <person name="Persson P."/>
            <person name="Tunlid A."/>
        </authorList>
    </citation>
    <scope>NUCLEOTIDE SEQUENCE [LARGE SCALE GENOMIC DNA]</scope>
    <source>
        <strain evidence="7 8">CBS 291.85</strain>
    </source>
</reference>
<evidence type="ECO:0000256" key="4">
    <source>
        <dbReference type="PROSITE-ProRule" id="PRU01343"/>
    </source>
</evidence>
<evidence type="ECO:0000256" key="1">
    <source>
        <dbReference type="ARBA" id="ARBA00022723"/>
    </source>
</evidence>
<feature type="compositionally biased region" description="Polar residues" evidence="5">
    <location>
        <begin position="181"/>
        <end position="192"/>
    </location>
</feature>
<feature type="compositionally biased region" description="Polar residues" evidence="5">
    <location>
        <begin position="317"/>
        <end position="328"/>
    </location>
</feature>
<dbReference type="AlphaFoldDB" id="A0A8H5GSV2"/>
<dbReference type="PANTHER" id="PTHR33680">
    <property type="entry name" value="OS07G0190500 PROTEIN"/>
    <property type="match status" value="1"/>
</dbReference>
<dbReference type="OrthoDB" id="5418639at2759"/>
<evidence type="ECO:0000259" key="6">
    <source>
        <dbReference type="PROSITE" id="PS51999"/>
    </source>
</evidence>
<dbReference type="InterPro" id="IPR010666">
    <property type="entry name" value="Znf_GRF"/>
</dbReference>
<feature type="compositionally biased region" description="Polar residues" evidence="5">
    <location>
        <begin position="156"/>
        <end position="166"/>
    </location>
</feature>
<protein>
    <recommendedName>
        <fullName evidence="6">GRF-type domain-containing protein</fullName>
    </recommendedName>
</protein>